<dbReference type="Proteomes" id="UP000008281">
    <property type="component" value="Unassembled WGS sequence"/>
</dbReference>
<dbReference type="InterPro" id="IPR024571">
    <property type="entry name" value="ERAP1-like_C_dom"/>
</dbReference>
<protein>
    <recommendedName>
        <fullName evidence="1">ERAP1-like C-terminal domain-containing protein</fullName>
    </recommendedName>
</protein>
<dbReference type="OrthoDB" id="5852408at2759"/>
<name>E3MTQ9_CAERE</name>
<evidence type="ECO:0000313" key="3">
    <source>
        <dbReference type="Proteomes" id="UP000008281"/>
    </source>
</evidence>
<dbReference type="eggNOG" id="KOG1046">
    <property type="taxonomic scope" value="Eukaryota"/>
</dbReference>
<proteinExistence type="predicted"/>
<gene>
    <name evidence="2" type="ORF">CRE_18001</name>
</gene>
<keyword evidence="3" id="KW-1185">Reference proteome</keyword>
<sequence>MYVHETWPKYKEYLEIVFGVPYEKFSRQGLDFDMDNDTDLFQSRDIVITRACTIGYEPCVKMAREKFGEVKKNCSGEHQFLNGMGCNKLPYYLRPIVYASALRHGDEKDFDFLFKKWNMEHYLLERDSIFTGLCNTNSRTRSDLAWKTLLNNRARENILARAGTCSKRLINDTLLLDMFYEQPEYLKELTETAEGPVYHILTLVSRNLNTRKDIERFDEILKPHPQFAKYMAGARHHAIDRIGWRHRVAPYFGGNASEAVVEMRRLSLSAL</sequence>
<evidence type="ECO:0000313" key="2">
    <source>
        <dbReference type="EMBL" id="EFP08882.1"/>
    </source>
</evidence>
<evidence type="ECO:0000259" key="1">
    <source>
        <dbReference type="Pfam" id="PF11838"/>
    </source>
</evidence>
<accession>E3MTQ9</accession>
<dbReference type="GeneID" id="9818620"/>
<dbReference type="InParanoid" id="E3MTQ9"/>
<dbReference type="KEGG" id="crq:GCK72_016617"/>
<feature type="domain" description="ERAP1-like C-terminal" evidence="1">
    <location>
        <begin position="5"/>
        <end position="226"/>
    </location>
</feature>
<dbReference type="CTD" id="9818620"/>
<dbReference type="STRING" id="31234.E3MTQ9"/>
<organism evidence="3">
    <name type="scientific">Caenorhabditis remanei</name>
    <name type="common">Caenorhabditis vulgaris</name>
    <dbReference type="NCBI Taxonomy" id="31234"/>
    <lineage>
        <taxon>Eukaryota</taxon>
        <taxon>Metazoa</taxon>
        <taxon>Ecdysozoa</taxon>
        <taxon>Nematoda</taxon>
        <taxon>Chromadorea</taxon>
        <taxon>Rhabditida</taxon>
        <taxon>Rhabditina</taxon>
        <taxon>Rhabditomorpha</taxon>
        <taxon>Rhabditoidea</taxon>
        <taxon>Rhabditidae</taxon>
        <taxon>Peloderinae</taxon>
        <taxon>Caenorhabditis</taxon>
    </lineage>
</organism>
<dbReference type="RefSeq" id="XP_003100394.2">
    <property type="nucleotide sequence ID" value="XM_003100346.2"/>
</dbReference>
<dbReference type="HOGENOM" id="CLU_1027586_0_0_1"/>
<dbReference type="EMBL" id="DS268477">
    <property type="protein sequence ID" value="EFP08882.1"/>
    <property type="molecule type" value="Genomic_DNA"/>
</dbReference>
<dbReference type="AlphaFoldDB" id="E3MTQ9"/>
<dbReference type="OMA" id="IVITRAC"/>
<dbReference type="Gene3D" id="1.25.50.20">
    <property type="match status" value="1"/>
</dbReference>
<dbReference type="Pfam" id="PF11838">
    <property type="entry name" value="ERAP1_C"/>
    <property type="match status" value="1"/>
</dbReference>
<reference evidence="2" key="1">
    <citation type="submission" date="2007-07" db="EMBL/GenBank/DDBJ databases">
        <title>PCAP assembly of the Caenorhabditis remanei genome.</title>
        <authorList>
            <consortium name="The Caenorhabditis remanei Sequencing Consortium"/>
            <person name="Wilson R.K."/>
        </authorList>
    </citation>
    <scope>NUCLEOTIDE SEQUENCE [LARGE SCALE GENOMIC DNA]</scope>
    <source>
        <strain evidence="2">PB4641</strain>
    </source>
</reference>